<dbReference type="AlphaFoldDB" id="A0A8S1IQS7"/>
<gene>
    <name evidence="10" type="ORF">OSTQU699_LOCUS1435</name>
</gene>
<comment type="similarity">
    <text evidence="2 8">Belongs to the ammonia transporter channel (TC 1.A.11.2) family.</text>
</comment>
<dbReference type="Proteomes" id="UP000708148">
    <property type="component" value="Unassembled WGS sequence"/>
</dbReference>
<keyword evidence="6 8" id="KW-0472">Membrane</keyword>
<dbReference type="GO" id="GO:0005886">
    <property type="term" value="C:plasma membrane"/>
    <property type="evidence" value="ECO:0007669"/>
    <property type="project" value="UniProtKB-SubCell"/>
</dbReference>
<sequence>MADSALTPEQLATVKEQVFKAIGFREEDGPVVQRPAGPTSASDTDAEAALDTDAFFVLFSGYLVFFMQCGFCMLCAGSVRGKNAKNIILKNLLDACFGALGWYLAGYGLAFGEDSNDFLGVSNFALHDVPPSRYHNWLFQYAFAAAATTIVSGAVAERTSFVVYLLYALFLTSWVYPIIAHWVWAPTGWLSARFVYKSSLFNGTGLLDFAGSGVVHLTGGLAGMAGAWIAGPRLGRFDASGKAREIPGHSASLALLGVFILWFGWYGFNPGSALAIVDSSEIAALAAITTTLSAAAGCITTLFISMAISYNATGSIMWDVIGAGNGVLAGLVSITASCAVVRPWAACAIGVFGGLFYTLSSSVVLHALKVDDPLDAVSIHGGCGMWGLIGAALFADERLVHMTYPTILNDDTSQARRHFGLLVGGNGQLLASAVVGIVVIVGWVLGHMVPFFLLMKKMRFMRVDPQQEAEGLDIVHHGGSAYPRELKGSSTDKLTAGSEPSFNAVQNSKVIRDIMNDVEIMKGQIHRVFANQAGPVSRDHSEHSVGWSR</sequence>
<dbReference type="OrthoDB" id="534912at2759"/>
<feature type="transmembrane region" description="Helical" evidence="8">
    <location>
        <begin position="316"/>
        <end position="337"/>
    </location>
</feature>
<feature type="transmembrane region" description="Helical" evidence="8">
    <location>
        <begin position="205"/>
        <end position="230"/>
    </location>
</feature>
<evidence type="ECO:0000256" key="7">
    <source>
        <dbReference type="ARBA" id="ARBA00023177"/>
    </source>
</evidence>
<dbReference type="NCBIfam" id="TIGR00836">
    <property type="entry name" value="amt"/>
    <property type="match status" value="1"/>
</dbReference>
<dbReference type="Pfam" id="PF00909">
    <property type="entry name" value="Ammonium_transp"/>
    <property type="match status" value="1"/>
</dbReference>
<dbReference type="InterPro" id="IPR001905">
    <property type="entry name" value="Ammonium_transpt"/>
</dbReference>
<evidence type="ECO:0000256" key="6">
    <source>
        <dbReference type="ARBA" id="ARBA00023136"/>
    </source>
</evidence>
<feature type="transmembrane region" description="Helical" evidence="8">
    <location>
        <begin position="54"/>
        <end position="79"/>
    </location>
</feature>
<keyword evidence="3 8" id="KW-0813">Transport</keyword>
<feature type="transmembrane region" description="Helical" evidence="8">
    <location>
        <begin position="91"/>
        <end position="110"/>
    </location>
</feature>
<dbReference type="PANTHER" id="PTHR11730">
    <property type="entry name" value="AMMONIUM TRANSPORTER"/>
    <property type="match status" value="1"/>
</dbReference>
<feature type="transmembrane region" description="Helical" evidence="8">
    <location>
        <begin position="377"/>
        <end position="395"/>
    </location>
</feature>
<feature type="transmembrane region" description="Helical" evidence="8">
    <location>
        <begin position="138"/>
        <end position="156"/>
    </location>
</feature>
<proteinExistence type="inferred from homology"/>
<dbReference type="InterPro" id="IPR024041">
    <property type="entry name" value="NH4_transpt_AmtB-like_dom"/>
</dbReference>
<dbReference type="SUPFAM" id="SSF111352">
    <property type="entry name" value="Ammonium transporter"/>
    <property type="match status" value="1"/>
</dbReference>
<keyword evidence="5 8" id="KW-1133">Transmembrane helix</keyword>
<feature type="transmembrane region" description="Helical" evidence="8">
    <location>
        <begin position="343"/>
        <end position="365"/>
    </location>
</feature>
<dbReference type="FunFam" id="1.10.3430.10:FF:000008">
    <property type="entry name" value="Ammonium transporter"/>
    <property type="match status" value="1"/>
</dbReference>
<accession>A0A8S1IQS7</accession>
<feature type="transmembrane region" description="Helical" evidence="8">
    <location>
        <begin position="283"/>
        <end position="304"/>
    </location>
</feature>
<dbReference type="PANTHER" id="PTHR11730:SF6">
    <property type="entry name" value="AMMONIUM TRANSPORTER"/>
    <property type="match status" value="1"/>
</dbReference>
<dbReference type="InterPro" id="IPR018047">
    <property type="entry name" value="Ammonium_transpt_CS"/>
</dbReference>
<evidence type="ECO:0000313" key="11">
    <source>
        <dbReference type="Proteomes" id="UP000708148"/>
    </source>
</evidence>
<keyword evidence="4 8" id="KW-0812">Transmembrane</keyword>
<evidence type="ECO:0000256" key="4">
    <source>
        <dbReference type="ARBA" id="ARBA00022692"/>
    </source>
</evidence>
<dbReference type="Gene3D" id="1.10.3430.10">
    <property type="entry name" value="Ammonium transporter AmtB like domains"/>
    <property type="match status" value="1"/>
</dbReference>
<dbReference type="GO" id="GO:0097272">
    <property type="term" value="P:ammonium homeostasis"/>
    <property type="evidence" value="ECO:0007669"/>
    <property type="project" value="TreeGrafter"/>
</dbReference>
<comment type="caution">
    <text evidence="10">The sequence shown here is derived from an EMBL/GenBank/DDBJ whole genome shotgun (WGS) entry which is preliminary data.</text>
</comment>
<keyword evidence="7 8" id="KW-0924">Ammonia transport</keyword>
<feature type="transmembrane region" description="Helical" evidence="8">
    <location>
        <begin position="251"/>
        <end position="268"/>
    </location>
</feature>
<feature type="domain" description="Ammonium transporter AmtB-like" evidence="9">
    <location>
        <begin position="56"/>
        <end position="482"/>
    </location>
</feature>
<organism evidence="10 11">
    <name type="scientific">Ostreobium quekettii</name>
    <dbReference type="NCBI Taxonomy" id="121088"/>
    <lineage>
        <taxon>Eukaryota</taxon>
        <taxon>Viridiplantae</taxon>
        <taxon>Chlorophyta</taxon>
        <taxon>core chlorophytes</taxon>
        <taxon>Ulvophyceae</taxon>
        <taxon>TCBD clade</taxon>
        <taxon>Bryopsidales</taxon>
        <taxon>Ostreobineae</taxon>
        <taxon>Ostreobiaceae</taxon>
        <taxon>Ostreobium</taxon>
    </lineage>
</organism>
<keyword evidence="11" id="KW-1185">Reference proteome</keyword>
<dbReference type="EMBL" id="CAJHUC010000428">
    <property type="protein sequence ID" value="CAD7696074.1"/>
    <property type="molecule type" value="Genomic_DNA"/>
</dbReference>
<reference evidence="10" key="1">
    <citation type="submission" date="2020-12" db="EMBL/GenBank/DDBJ databases">
        <authorList>
            <person name="Iha C."/>
        </authorList>
    </citation>
    <scope>NUCLEOTIDE SEQUENCE</scope>
</reference>
<dbReference type="PROSITE" id="PS01219">
    <property type="entry name" value="AMMONIUM_TRANSP"/>
    <property type="match status" value="1"/>
</dbReference>
<dbReference type="GO" id="GO:0008519">
    <property type="term" value="F:ammonium channel activity"/>
    <property type="evidence" value="ECO:0007669"/>
    <property type="project" value="InterPro"/>
</dbReference>
<evidence type="ECO:0000256" key="8">
    <source>
        <dbReference type="RuleBase" id="RU362002"/>
    </source>
</evidence>
<evidence type="ECO:0000259" key="9">
    <source>
        <dbReference type="Pfam" id="PF00909"/>
    </source>
</evidence>
<feature type="transmembrane region" description="Helical" evidence="8">
    <location>
        <begin position="163"/>
        <end position="185"/>
    </location>
</feature>
<feature type="transmembrane region" description="Helical" evidence="8">
    <location>
        <begin position="429"/>
        <end position="454"/>
    </location>
</feature>
<dbReference type="InterPro" id="IPR029020">
    <property type="entry name" value="Ammonium/urea_transptr"/>
</dbReference>
<evidence type="ECO:0000256" key="3">
    <source>
        <dbReference type="ARBA" id="ARBA00022448"/>
    </source>
</evidence>
<evidence type="ECO:0000256" key="2">
    <source>
        <dbReference type="ARBA" id="ARBA00005887"/>
    </source>
</evidence>
<protein>
    <recommendedName>
        <fullName evidence="8">Ammonium transporter</fullName>
    </recommendedName>
</protein>
<name>A0A8S1IQS7_9CHLO</name>
<evidence type="ECO:0000256" key="1">
    <source>
        <dbReference type="ARBA" id="ARBA00004141"/>
    </source>
</evidence>
<comment type="subcellular location">
    <subcellularLocation>
        <location evidence="8">Cell membrane</location>
        <topology evidence="8">Multi-pass membrane protein</topology>
    </subcellularLocation>
    <subcellularLocation>
        <location evidence="1">Membrane</location>
        <topology evidence="1">Multi-pass membrane protein</topology>
    </subcellularLocation>
</comment>
<evidence type="ECO:0000256" key="5">
    <source>
        <dbReference type="ARBA" id="ARBA00022989"/>
    </source>
</evidence>
<evidence type="ECO:0000313" key="10">
    <source>
        <dbReference type="EMBL" id="CAD7696074.1"/>
    </source>
</evidence>